<organism evidence="2 3">
    <name type="scientific">Nonomuraea composti</name>
    <dbReference type="NCBI Taxonomy" id="2720023"/>
    <lineage>
        <taxon>Bacteria</taxon>
        <taxon>Bacillati</taxon>
        <taxon>Actinomycetota</taxon>
        <taxon>Actinomycetes</taxon>
        <taxon>Streptosporangiales</taxon>
        <taxon>Streptosporangiaceae</taxon>
        <taxon>Nonomuraea</taxon>
    </lineage>
</organism>
<sequence length="91" mass="9674">MTDFIKGGGCRISRLLLRPVRERKEAAAANRAVNLLPRLQESEVINPIASAEHQVASLLGAPADGGVRRDSQHVHPPSSVLGHGEAVPPRA</sequence>
<proteinExistence type="predicted"/>
<evidence type="ECO:0000256" key="1">
    <source>
        <dbReference type="SAM" id="MobiDB-lite"/>
    </source>
</evidence>
<evidence type="ECO:0000313" key="2">
    <source>
        <dbReference type="EMBL" id="NJP90406.1"/>
    </source>
</evidence>
<dbReference type="RefSeq" id="WP_168009960.1">
    <property type="nucleotide sequence ID" value="NZ_JAATEP010000008.1"/>
</dbReference>
<reference evidence="2 3" key="1">
    <citation type="submission" date="2020-03" db="EMBL/GenBank/DDBJ databases">
        <title>WGS of actinomycetes isolated from Thailand.</title>
        <authorList>
            <person name="Thawai C."/>
        </authorList>
    </citation>
    <scope>NUCLEOTIDE SEQUENCE [LARGE SCALE GENOMIC DNA]</scope>
    <source>
        <strain evidence="2 3">FMUSA5-5</strain>
    </source>
</reference>
<gene>
    <name evidence="2" type="ORF">HCN51_13240</name>
</gene>
<comment type="caution">
    <text evidence="2">The sequence shown here is derived from an EMBL/GenBank/DDBJ whole genome shotgun (WGS) entry which is preliminary data.</text>
</comment>
<dbReference type="Proteomes" id="UP000696294">
    <property type="component" value="Unassembled WGS sequence"/>
</dbReference>
<protein>
    <submittedName>
        <fullName evidence="2">Uncharacterized protein</fullName>
    </submittedName>
</protein>
<evidence type="ECO:0000313" key="3">
    <source>
        <dbReference type="Proteomes" id="UP000696294"/>
    </source>
</evidence>
<feature type="region of interest" description="Disordered" evidence="1">
    <location>
        <begin position="62"/>
        <end position="91"/>
    </location>
</feature>
<name>A0ABX1B3S2_9ACTN</name>
<keyword evidence="3" id="KW-1185">Reference proteome</keyword>
<dbReference type="EMBL" id="JAATEP010000008">
    <property type="protein sequence ID" value="NJP90406.1"/>
    <property type="molecule type" value="Genomic_DNA"/>
</dbReference>
<accession>A0ABX1B3S2</accession>